<sequence length="70" mass="8350">MFAVKELDSFVNGVNKEDVELSLERLLDQIRRIDQKLRMKTENEIKHNFQQQHNKVLAIEAMLIQLNNDR</sequence>
<gene>
    <name evidence="2" type="ORF">CWR48_07825</name>
</gene>
<name>A0A3D8PWG7_9BACI</name>
<protein>
    <submittedName>
        <fullName evidence="2">Uncharacterized protein</fullName>
    </submittedName>
</protein>
<evidence type="ECO:0000313" key="2">
    <source>
        <dbReference type="EMBL" id="RDW19618.1"/>
    </source>
</evidence>
<dbReference type="RefSeq" id="WP_115772693.1">
    <property type="nucleotide sequence ID" value="NZ_PIOC01000012.1"/>
</dbReference>
<feature type="coiled-coil region" evidence="1">
    <location>
        <begin position="16"/>
        <end position="43"/>
    </location>
</feature>
<proteinExistence type="predicted"/>
<dbReference type="Proteomes" id="UP000257143">
    <property type="component" value="Unassembled WGS sequence"/>
</dbReference>
<dbReference type="EMBL" id="PIOC01000012">
    <property type="protein sequence ID" value="RDW19618.1"/>
    <property type="molecule type" value="Genomic_DNA"/>
</dbReference>
<reference evidence="3" key="1">
    <citation type="submission" date="2017-11" db="EMBL/GenBank/DDBJ databases">
        <authorList>
            <person name="Zhu W."/>
        </authorList>
    </citation>
    <scope>NUCLEOTIDE SEQUENCE [LARGE SCALE GENOMIC DNA]</scope>
    <source>
        <strain evidence="3">CAU 1183</strain>
    </source>
</reference>
<evidence type="ECO:0000256" key="1">
    <source>
        <dbReference type="SAM" id="Coils"/>
    </source>
</evidence>
<dbReference type="OrthoDB" id="2705126at2"/>
<dbReference type="AlphaFoldDB" id="A0A3D8PWG7"/>
<accession>A0A3D8PWG7</accession>
<comment type="caution">
    <text evidence="2">The sequence shown here is derived from an EMBL/GenBank/DDBJ whole genome shotgun (WGS) entry which is preliminary data.</text>
</comment>
<evidence type="ECO:0000313" key="3">
    <source>
        <dbReference type="Proteomes" id="UP000257143"/>
    </source>
</evidence>
<keyword evidence="1" id="KW-0175">Coiled coil</keyword>
<keyword evidence="3" id="KW-1185">Reference proteome</keyword>
<organism evidence="2 3">
    <name type="scientific">Oceanobacillus arenosus</name>
    <dbReference type="NCBI Taxonomy" id="1229153"/>
    <lineage>
        <taxon>Bacteria</taxon>
        <taxon>Bacillati</taxon>
        <taxon>Bacillota</taxon>
        <taxon>Bacilli</taxon>
        <taxon>Bacillales</taxon>
        <taxon>Bacillaceae</taxon>
        <taxon>Oceanobacillus</taxon>
    </lineage>
</organism>